<evidence type="ECO:0000313" key="4">
    <source>
        <dbReference type="Proteomes" id="UP000316270"/>
    </source>
</evidence>
<sequence>MALRTINTAMTVLKVLLATELGHQIASFFHTTSTTLSATMSSEKKASTTQPRDSPASASQTTASRPLFHHAKIRSALDFRTAFIRYLKGDSDTFRPVKEEERHVLKQKYGDDMTNHTSKIVLCGNDKYAWLFKVTEMVRGLKIKNVRLITDSGVSEEDYVFLDCEASAIARAKFWAGVRRDERKVAAAGHDAHAEFLDARDKVVLVQSLWRGRRQQRAFRDSLNKIVMIQSLWRCRTASKEYKVLRLNS</sequence>
<dbReference type="OrthoDB" id="10469959at2759"/>
<dbReference type="EMBL" id="CP042194">
    <property type="protein sequence ID" value="QDS73788.1"/>
    <property type="molecule type" value="Genomic_DNA"/>
</dbReference>
<evidence type="ECO:0000256" key="1">
    <source>
        <dbReference type="SAM" id="MobiDB-lite"/>
    </source>
</evidence>
<feature type="chain" id="PRO_5022217609" evidence="2">
    <location>
        <begin position="19"/>
        <end position="249"/>
    </location>
</feature>
<accession>A0A517LDR4</accession>
<feature type="signal peptide" evidence="2">
    <location>
        <begin position="1"/>
        <end position="18"/>
    </location>
</feature>
<protein>
    <submittedName>
        <fullName evidence="3">Uncharacterized protein</fullName>
    </submittedName>
</protein>
<proteinExistence type="predicted"/>
<keyword evidence="2" id="KW-0732">Signal</keyword>
<dbReference type="PROSITE" id="PS50096">
    <property type="entry name" value="IQ"/>
    <property type="match status" value="1"/>
</dbReference>
<reference evidence="3 4" key="1">
    <citation type="submission" date="2019-07" db="EMBL/GenBank/DDBJ databases">
        <title>Finished genome of Venturia effusa.</title>
        <authorList>
            <person name="Young C.A."/>
            <person name="Cox M.P."/>
            <person name="Ganley A.R.D."/>
            <person name="David W.J."/>
        </authorList>
    </citation>
    <scope>NUCLEOTIDE SEQUENCE [LARGE SCALE GENOMIC DNA]</scope>
    <source>
        <strain evidence="4">albino</strain>
    </source>
</reference>
<feature type="region of interest" description="Disordered" evidence="1">
    <location>
        <begin position="40"/>
        <end position="63"/>
    </location>
</feature>
<evidence type="ECO:0000313" key="3">
    <source>
        <dbReference type="EMBL" id="QDS73788.1"/>
    </source>
</evidence>
<dbReference type="AlphaFoldDB" id="A0A517LDR4"/>
<dbReference type="Gene3D" id="1.20.5.190">
    <property type="match status" value="1"/>
</dbReference>
<dbReference type="SUPFAM" id="SSF52540">
    <property type="entry name" value="P-loop containing nucleoside triphosphate hydrolases"/>
    <property type="match status" value="1"/>
</dbReference>
<name>A0A517LDR4_9PEZI</name>
<organism evidence="3 4">
    <name type="scientific">Venturia effusa</name>
    <dbReference type="NCBI Taxonomy" id="50376"/>
    <lineage>
        <taxon>Eukaryota</taxon>
        <taxon>Fungi</taxon>
        <taxon>Dikarya</taxon>
        <taxon>Ascomycota</taxon>
        <taxon>Pezizomycotina</taxon>
        <taxon>Dothideomycetes</taxon>
        <taxon>Pleosporomycetidae</taxon>
        <taxon>Venturiales</taxon>
        <taxon>Venturiaceae</taxon>
        <taxon>Venturia</taxon>
    </lineage>
</organism>
<keyword evidence="4" id="KW-1185">Reference proteome</keyword>
<feature type="compositionally biased region" description="Polar residues" evidence="1">
    <location>
        <begin position="47"/>
        <end position="63"/>
    </location>
</feature>
<dbReference type="Proteomes" id="UP000316270">
    <property type="component" value="Chromosome 10"/>
</dbReference>
<evidence type="ECO:0000256" key="2">
    <source>
        <dbReference type="SAM" id="SignalP"/>
    </source>
</evidence>
<dbReference type="Pfam" id="PF00612">
    <property type="entry name" value="IQ"/>
    <property type="match status" value="2"/>
</dbReference>
<dbReference type="InterPro" id="IPR000048">
    <property type="entry name" value="IQ_motif_EF-hand-BS"/>
</dbReference>
<gene>
    <name evidence="3" type="ORF">FKW77_005724</name>
</gene>
<dbReference type="InterPro" id="IPR027417">
    <property type="entry name" value="P-loop_NTPase"/>
</dbReference>